<feature type="transmembrane region" description="Helical" evidence="5">
    <location>
        <begin position="288"/>
        <end position="306"/>
    </location>
</feature>
<accession>A0A1I1T9U5</accession>
<evidence type="ECO:0000259" key="7">
    <source>
        <dbReference type="Pfam" id="PF24961"/>
    </source>
</evidence>
<comment type="subcellular location">
    <subcellularLocation>
        <location evidence="1">Membrane</location>
        <topology evidence="1">Multi-pass membrane protein</topology>
    </subcellularLocation>
</comment>
<dbReference type="STRING" id="640948.SAMN05216238_102184"/>
<dbReference type="PANTHER" id="PTHR33507">
    <property type="entry name" value="INNER MEMBRANE PROTEIN YBBJ"/>
    <property type="match status" value="1"/>
</dbReference>
<keyword evidence="10" id="KW-1185">Reference proteome</keyword>
<evidence type="ECO:0000256" key="3">
    <source>
        <dbReference type="ARBA" id="ARBA00022989"/>
    </source>
</evidence>
<dbReference type="Gene3D" id="3.90.226.10">
    <property type="entry name" value="2-enoyl-CoA Hydratase, Chain A, domain 1"/>
    <property type="match status" value="1"/>
</dbReference>
<dbReference type="AlphaFoldDB" id="A0A1I1T9U5"/>
<evidence type="ECO:0000259" key="8">
    <source>
        <dbReference type="Pfam" id="PF25145"/>
    </source>
</evidence>
<dbReference type="InterPro" id="IPR002810">
    <property type="entry name" value="NfeD-like_C"/>
</dbReference>
<dbReference type="Proteomes" id="UP000199474">
    <property type="component" value="Unassembled WGS sequence"/>
</dbReference>
<evidence type="ECO:0000313" key="9">
    <source>
        <dbReference type="EMBL" id="SFD55366.1"/>
    </source>
</evidence>
<evidence type="ECO:0000256" key="2">
    <source>
        <dbReference type="ARBA" id="ARBA00022692"/>
    </source>
</evidence>
<dbReference type="InterPro" id="IPR056738">
    <property type="entry name" value="NfeD1b_N"/>
</dbReference>
<evidence type="ECO:0000313" key="10">
    <source>
        <dbReference type="Proteomes" id="UP000199474"/>
    </source>
</evidence>
<feature type="domain" description="NfeD1b N-terminal" evidence="8">
    <location>
        <begin position="40"/>
        <end position="225"/>
    </location>
</feature>
<dbReference type="Gene3D" id="2.40.50.140">
    <property type="entry name" value="Nucleic acid-binding proteins"/>
    <property type="match status" value="1"/>
</dbReference>
<keyword evidence="3 5" id="KW-1133">Transmembrane helix</keyword>
<feature type="domain" description="NfeD-like C-terminal" evidence="6">
    <location>
        <begin position="389"/>
        <end position="442"/>
    </location>
</feature>
<evidence type="ECO:0000256" key="5">
    <source>
        <dbReference type="SAM" id="Phobius"/>
    </source>
</evidence>
<feature type="transmembrane region" description="Helical" evidence="5">
    <location>
        <begin position="337"/>
        <end position="359"/>
    </location>
</feature>
<dbReference type="Pfam" id="PF24961">
    <property type="entry name" value="NfeD_membrane"/>
    <property type="match status" value="1"/>
</dbReference>
<dbReference type="CDD" id="cd07021">
    <property type="entry name" value="Clp_protease_NfeD_like"/>
    <property type="match status" value="1"/>
</dbReference>
<dbReference type="GO" id="GO:0008233">
    <property type="term" value="F:peptidase activity"/>
    <property type="evidence" value="ECO:0007669"/>
    <property type="project" value="UniProtKB-KW"/>
</dbReference>
<keyword evidence="9" id="KW-0645">Protease</keyword>
<feature type="domain" description="NfeD integral membrane" evidence="7">
    <location>
        <begin position="244"/>
        <end position="357"/>
    </location>
</feature>
<organism evidence="9 10">
    <name type="scientific">Lentibacillus persicus</name>
    <dbReference type="NCBI Taxonomy" id="640948"/>
    <lineage>
        <taxon>Bacteria</taxon>
        <taxon>Bacillati</taxon>
        <taxon>Bacillota</taxon>
        <taxon>Bacilli</taxon>
        <taxon>Bacillales</taxon>
        <taxon>Bacillaceae</taxon>
        <taxon>Lentibacillus</taxon>
    </lineage>
</organism>
<dbReference type="GO" id="GO:0006508">
    <property type="term" value="P:proteolysis"/>
    <property type="evidence" value="ECO:0007669"/>
    <property type="project" value="UniProtKB-KW"/>
</dbReference>
<feature type="transmembrane region" description="Helical" evidence="5">
    <location>
        <begin position="265"/>
        <end position="282"/>
    </location>
</feature>
<dbReference type="InterPro" id="IPR012340">
    <property type="entry name" value="NA-bd_OB-fold"/>
</dbReference>
<name>A0A1I1T9U5_9BACI</name>
<protein>
    <submittedName>
        <fullName evidence="9">Membrane-bound serine protease (ClpP class)</fullName>
    </submittedName>
</protein>
<dbReference type="GO" id="GO:0005886">
    <property type="term" value="C:plasma membrane"/>
    <property type="evidence" value="ECO:0007669"/>
    <property type="project" value="TreeGrafter"/>
</dbReference>
<evidence type="ECO:0000259" key="6">
    <source>
        <dbReference type="Pfam" id="PF01957"/>
    </source>
</evidence>
<evidence type="ECO:0000256" key="4">
    <source>
        <dbReference type="ARBA" id="ARBA00023136"/>
    </source>
</evidence>
<dbReference type="PANTHER" id="PTHR33507:SF3">
    <property type="entry name" value="INNER MEMBRANE PROTEIN YBBJ"/>
    <property type="match status" value="1"/>
</dbReference>
<keyword evidence="4 5" id="KW-0472">Membrane</keyword>
<gene>
    <name evidence="9" type="ORF">SAMN05216238_102184</name>
</gene>
<dbReference type="Pfam" id="PF25145">
    <property type="entry name" value="NfeD1b_N"/>
    <property type="match status" value="1"/>
</dbReference>
<dbReference type="Pfam" id="PF01957">
    <property type="entry name" value="NfeD"/>
    <property type="match status" value="1"/>
</dbReference>
<dbReference type="EMBL" id="FOMR01000002">
    <property type="protein sequence ID" value="SFD55366.1"/>
    <property type="molecule type" value="Genomic_DNA"/>
</dbReference>
<evidence type="ECO:0000256" key="1">
    <source>
        <dbReference type="ARBA" id="ARBA00004141"/>
    </source>
</evidence>
<keyword evidence="2 5" id="KW-0812">Transmembrane</keyword>
<keyword evidence="9" id="KW-0378">Hydrolase</keyword>
<dbReference type="InterPro" id="IPR029045">
    <property type="entry name" value="ClpP/crotonase-like_dom_sf"/>
</dbReference>
<sequence>MNADRRKRIAFLVFVLPVTLVFMLLVSPVNAEENASEKIVHVIPIENEVEKGLEAFLNRAVKEAEAENADHIIFEIDTPGGAVAAAEQIGELFQNLDIETTSYIVNRALSAGSYLALNTDNIYMKPQATMGASGVINQDGSAADKKAQSAWLSAMKSAAESKGRDPQYAAAMADSSIDMPEYAAGEGKYLTLGPSSAEEVGYSNGTVDSREALLKALELEGATVSVAELTISEHVARFITNPVVVPILLSLASIGIMMELFSPGFGIPGIVGGLSLILFFYGHVVAGLAGMEAIILLVLGVGLIVAEFFLPGGIAGITGVAAVIGSLIMSGQDIGQMAMSISIAILVTIIAAVILFKSMGGNRSFLRRMVLTDQTSSEQGYVSTENRLELIGLEGKTLTPLRPAGSAIFDDERLDVVSEGGFIEKDKLVKIIKVEGARIVVREI</sequence>
<dbReference type="InterPro" id="IPR056739">
    <property type="entry name" value="NfeD_membrane"/>
</dbReference>
<reference evidence="10" key="1">
    <citation type="submission" date="2016-10" db="EMBL/GenBank/DDBJ databases">
        <authorList>
            <person name="Varghese N."/>
            <person name="Submissions S."/>
        </authorList>
    </citation>
    <scope>NUCLEOTIDE SEQUENCE [LARGE SCALE GENOMIC DNA]</scope>
    <source>
        <strain evidence="10">DSM 22530</strain>
    </source>
</reference>
<dbReference type="SUPFAM" id="SSF52096">
    <property type="entry name" value="ClpP/crotonase"/>
    <property type="match status" value="1"/>
</dbReference>
<proteinExistence type="predicted"/>
<dbReference type="InterPro" id="IPR052165">
    <property type="entry name" value="Membrane_assoc_protease"/>
</dbReference>